<reference evidence="11" key="1">
    <citation type="journal article" date="2015" name="Genome Announc.">
        <title>Complete Genome Sequence of the Bacteriochlorophyll b-Producing Photosynthetic Bacterium Blastochloris viridis.</title>
        <authorList>
            <person name="Tsukatani Y."/>
            <person name="Hirose Y."/>
            <person name="Harada J."/>
            <person name="Misawa N."/>
            <person name="Mori K."/>
            <person name="Inoue K."/>
            <person name="Tamiaki H."/>
        </authorList>
    </citation>
    <scope>NUCLEOTIDE SEQUENCE [LARGE SCALE GENOMIC DNA]</scope>
    <source>
        <strain evidence="11">DSM 133</strain>
    </source>
</reference>
<dbReference type="PRINTS" id="PR01005">
    <property type="entry name" value="FLGHOOKAP1"/>
</dbReference>
<evidence type="ECO:0000313" key="11">
    <source>
        <dbReference type="EMBL" id="BAR98658.1"/>
    </source>
</evidence>
<evidence type="ECO:0000256" key="6">
    <source>
        <dbReference type="ARBA" id="ARBA00023143"/>
    </source>
</evidence>
<dbReference type="SUPFAM" id="SSF64518">
    <property type="entry name" value="Phase 1 flagellin"/>
    <property type="match status" value="1"/>
</dbReference>
<evidence type="ECO:0000256" key="3">
    <source>
        <dbReference type="ARBA" id="ARBA00009677"/>
    </source>
</evidence>
<evidence type="ECO:0000256" key="5">
    <source>
        <dbReference type="ARBA" id="ARBA00022525"/>
    </source>
</evidence>
<evidence type="ECO:0000259" key="9">
    <source>
        <dbReference type="Pfam" id="PF00460"/>
    </source>
</evidence>
<keyword evidence="13" id="KW-1185">Reference proteome</keyword>
<dbReference type="Pfam" id="PF00460">
    <property type="entry name" value="Flg_bb_rod"/>
    <property type="match status" value="1"/>
</dbReference>
<dbReference type="GO" id="GO:0005576">
    <property type="term" value="C:extracellular region"/>
    <property type="evidence" value="ECO:0007669"/>
    <property type="project" value="UniProtKB-SubCell"/>
</dbReference>
<comment type="subcellular location">
    <subcellularLocation>
        <location evidence="1">Bacterial flagellum basal body</location>
    </subcellularLocation>
    <subcellularLocation>
        <location evidence="2 7">Secreted</location>
    </subcellularLocation>
</comment>
<keyword evidence="8" id="KW-0732">Signal</keyword>
<reference evidence="13" key="3">
    <citation type="journal article" date="2016" name="Genome Announc.">
        <title>Revised genome sequence of the purple photosynthetic bacterium Blastochloris viridis.</title>
        <authorList>
            <person name="Liu L.N."/>
            <person name="Faulkner M."/>
            <person name="Liu X."/>
            <person name="Huang F."/>
            <person name="Darby A.C."/>
            <person name="Hall N."/>
        </authorList>
    </citation>
    <scope>NUCLEOTIDE SEQUENCE [LARGE SCALE GENOMIC DNA]</scope>
    <source>
        <strain evidence="13">ATCC 19567 / DSM 133 / F</strain>
    </source>
</reference>
<dbReference type="PATRIC" id="fig|1079.6.peg.280"/>
<dbReference type="Proteomes" id="UP000065734">
    <property type="component" value="Chromosome I"/>
</dbReference>
<feature type="domain" description="Flagellar basal body rod protein N-terminal" evidence="9">
    <location>
        <begin position="9"/>
        <end position="37"/>
    </location>
</feature>
<keyword evidence="12" id="KW-0966">Cell projection</keyword>
<evidence type="ECO:0000256" key="8">
    <source>
        <dbReference type="SAM" id="SignalP"/>
    </source>
</evidence>
<dbReference type="EMBL" id="LN907867">
    <property type="protein sequence ID" value="CUU44004.1"/>
    <property type="molecule type" value="Genomic_DNA"/>
</dbReference>
<accession>A0A0H5BP27</accession>
<keyword evidence="12" id="KW-0969">Cilium</keyword>
<sequence>MSFAAIRSIATSSLMATSVQTALASSNIANADVDGYTRKLATQVSTVTGGAGSGTAITGITSKINKFLVQAVVESLSDASAAEVTATYSDRLQSMFGQTIGGDDSDNGTSLANTLASLETALNNLTATPEGESLQSAAVDTFNWVATQLREVSRGIQDLRAEADGQISSAITEVNASLKEINDLNTEICAAAARGDSTADLEDKRYTALQSVAEKMNVTYFINSSGAMNIYSSTGQALLTSTVHEISYVAAGSVTASTTFNPITVDGVDITASFRSGEISALIEQRDTALPAVQDELDVFASTFIDAINAVHNTGTSLPAPDTLTGTETVDATDSFSATGIVRFAVVNDDGTLVDYSDIDLSSFTTVGDAVAAIDAINGLSASIDADGHVVVTADATGTGVAVNEMTSSVGADGQGLSDYFGLNDLLVGTSAITIGVRSDLKATPGLLSSSTLSSATSLTTGATVLTSGDATVANALYATLTTSQDFAAAGRMGASSTSFASYAADVIADVAAVAANAETAYSAAENVQTNLADSLASQSGVNIDEETARLSELEDLYAAASQILSTLSAMFDALLEAARS</sequence>
<organism evidence="12 13">
    <name type="scientific">Blastochloris viridis</name>
    <name type="common">Rhodopseudomonas viridis</name>
    <dbReference type="NCBI Taxonomy" id="1079"/>
    <lineage>
        <taxon>Bacteria</taxon>
        <taxon>Pseudomonadati</taxon>
        <taxon>Pseudomonadota</taxon>
        <taxon>Alphaproteobacteria</taxon>
        <taxon>Hyphomicrobiales</taxon>
        <taxon>Blastochloridaceae</taxon>
        <taxon>Blastochloris</taxon>
    </lineage>
</organism>
<evidence type="ECO:0000259" key="10">
    <source>
        <dbReference type="Pfam" id="PF22638"/>
    </source>
</evidence>
<dbReference type="KEGG" id="bvr:BVIR_267"/>
<evidence type="ECO:0000256" key="2">
    <source>
        <dbReference type="ARBA" id="ARBA00004613"/>
    </source>
</evidence>
<dbReference type="STRING" id="1079.BVIR_267"/>
<feature type="chain" id="PRO_5014229191" description="Flagellar hook-associated protein 1" evidence="8">
    <location>
        <begin position="32"/>
        <end position="581"/>
    </location>
</feature>
<dbReference type="OrthoDB" id="7181295at2"/>
<dbReference type="PANTHER" id="PTHR30033:SF1">
    <property type="entry name" value="FLAGELLAR HOOK-ASSOCIATED PROTEIN 1"/>
    <property type="match status" value="1"/>
</dbReference>
<dbReference type="PANTHER" id="PTHR30033">
    <property type="entry name" value="FLAGELLAR HOOK-ASSOCIATED PROTEIN 1"/>
    <property type="match status" value="1"/>
</dbReference>
<evidence type="ECO:0000256" key="7">
    <source>
        <dbReference type="RuleBase" id="RU362065"/>
    </source>
</evidence>
<dbReference type="GO" id="GO:0009425">
    <property type="term" value="C:bacterial-type flagellum basal body"/>
    <property type="evidence" value="ECO:0007669"/>
    <property type="project" value="UniProtKB-SubCell"/>
</dbReference>
<evidence type="ECO:0000256" key="4">
    <source>
        <dbReference type="ARBA" id="ARBA00016244"/>
    </source>
</evidence>
<name>A0A0H5BP27_BLAVI</name>
<dbReference type="AlphaFoldDB" id="A0A0H5BP27"/>
<dbReference type="EMBL" id="AP014854">
    <property type="protein sequence ID" value="BAR98658.1"/>
    <property type="molecule type" value="Genomic_DNA"/>
</dbReference>
<feature type="signal peptide" evidence="8">
    <location>
        <begin position="1"/>
        <end position="31"/>
    </location>
</feature>
<keyword evidence="5 7" id="KW-0964">Secreted</keyword>
<proteinExistence type="inferred from homology"/>
<protein>
    <recommendedName>
        <fullName evidence="4 7">Flagellar hook-associated protein 1</fullName>
        <shortName evidence="7">HAP1</shortName>
    </recommendedName>
</protein>
<dbReference type="RefSeq" id="WP_055036105.1">
    <property type="nucleotide sequence ID" value="NZ_AP014854.2"/>
</dbReference>
<evidence type="ECO:0000256" key="1">
    <source>
        <dbReference type="ARBA" id="ARBA00004117"/>
    </source>
</evidence>
<feature type="domain" description="Flagellar hook-associated protein FlgK helical" evidence="10">
    <location>
        <begin position="105"/>
        <end position="318"/>
    </location>
</feature>
<dbReference type="Pfam" id="PF22638">
    <property type="entry name" value="FlgK_D1"/>
    <property type="match status" value="1"/>
</dbReference>
<evidence type="ECO:0000313" key="13">
    <source>
        <dbReference type="Proteomes" id="UP000065734"/>
    </source>
</evidence>
<comment type="similarity">
    <text evidence="3 7">Belongs to the flagella basal body rod proteins family.</text>
</comment>
<reference evidence="12" key="2">
    <citation type="submission" date="2015-11" db="EMBL/GenBank/DDBJ databases">
        <authorList>
            <person name="Zhang Y."/>
            <person name="Guo Z."/>
        </authorList>
    </citation>
    <scope>NUCLEOTIDE SEQUENCE</scope>
    <source>
        <strain evidence="12">1</strain>
    </source>
</reference>
<dbReference type="GO" id="GO:0044780">
    <property type="term" value="P:bacterial-type flagellum assembly"/>
    <property type="evidence" value="ECO:0007669"/>
    <property type="project" value="InterPro"/>
</dbReference>
<evidence type="ECO:0000313" key="12">
    <source>
        <dbReference type="EMBL" id="CUU44004.1"/>
    </source>
</evidence>
<dbReference type="InterPro" id="IPR002371">
    <property type="entry name" value="FlgK"/>
</dbReference>
<dbReference type="NCBIfam" id="TIGR02492">
    <property type="entry name" value="flgK_ends"/>
    <property type="match status" value="1"/>
</dbReference>
<dbReference type="GO" id="GO:0005198">
    <property type="term" value="F:structural molecule activity"/>
    <property type="evidence" value="ECO:0007669"/>
    <property type="project" value="UniProtKB-UniRule"/>
</dbReference>
<dbReference type="GO" id="GO:0009424">
    <property type="term" value="C:bacterial-type flagellum hook"/>
    <property type="evidence" value="ECO:0007669"/>
    <property type="project" value="UniProtKB-UniRule"/>
</dbReference>
<keyword evidence="12" id="KW-0282">Flagellum</keyword>
<gene>
    <name evidence="7 12" type="primary">flgK</name>
    <name evidence="11" type="ORF">BV133_1065</name>
    <name evidence="12" type="ORF">BVIRIDIS_30330</name>
</gene>
<dbReference type="InterPro" id="IPR001444">
    <property type="entry name" value="Flag_bb_rod_N"/>
</dbReference>
<keyword evidence="6 7" id="KW-0975">Bacterial flagellum</keyword>
<dbReference type="InterPro" id="IPR053927">
    <property type="entry name" value="FlgK_helical"/>
</dbReference>